<name>A0A371P7E8_9BACL</name>
<dbReference type="OrthoDB" id="9780939at2"/>
<dbReference type="Gene3D" id="1.10.357.10">
    <property type="entry name" value="Tetracycline Repressor, domain 2"/>
    <property type="match status" value="1"/>
</dbReference>
<reference evidence="4 5" key="1">
    <citation type="submission" date="2018-08" db="EMBL/GenBank/DDBJ databases">
        <title>Paenibacillus sp. M4BSY-1, whole genome shotgun sequence.</title>
        <authorList>
            <person name="Tuo L."/>
        </authorList>
    </citation>
    <scope>NUCLEOTIDE SEQUENCE [LARGE SCALE GENOMIC DNA]</scope>
    <source>
        <strain evidence="4 5">M4BSY-1</strain>
    </source>
</reference>
<dbReference type="InterPro" id="IPR050109">
    <property type="entry name" value="HTH-type_TetR-like_transc_reg"/>
</dbReference>
<dbReference type="PANTHER" id="PTHR30055">
    <property type="entry name" value="HTH-TYPE TRANSCRIPTIONAL REGULATOR RUTR"/>
    <property type="match status" value="1"/>
</dbReference>
<dbReference type="Proteomes" id="UP000261905">
    <property type="component" value="Unassembled WGS sequence"/>
</dbReference>
<dbReference type="GO" id="GO:0000976">
    <property type="term" value="F:transcription cis-regulatory region binding"/>
    <property type="evidence" value="ECO:0007669"/>
    <property type="project" value="TreeGrafter"/>
</dbReference>
<organism evidence="4 5">
    <name type="scientific">Paenibacillus paeoniae</name>
    <dbReference type="NCBI Taxonomy" id="2292705"/>
    <lineage>
        <taxon>Bacteria</taxon>
        <taxon>Bacillati</taxon>
        <taxon>Bacillota</taxon>
        <taxon>Bacilli</taxon>
        <taxon>Bacillales</taxon>
        <taxon>Paenibacillaceae</taxon>
        <taxon>Paenibacillus</taxon>
    </lineage>
</organism>
<evidence type="ECO:0000256" key="1">
    <source>
        <dbReference type="ARBA" id="ARBA00023125"/>
    </source>
</evidence>
<gene>
    <name evidence="4" type="ORF">DX130_19045</name>
</gene>
<dbReference type="PANTHER" id="PTHR30055:SF226">
    <property type="entry name" value="HTH-TYPE TRANSCRIPTIONAL REGULATOR PKSA"/>
    <property type="match status" value="1"/>
</dbReference>
<dbReference type="Gene3D" id="1.10.10.60">
    <property type="entry name" value="Homeodomain-like"/>
    <property type="match status" value="1"/>
</dbReference>
<dbReference type="PRINTS" id="PR00455">
    <property type="entry name" value="HTHTETR"/>
</dbReference>
<dbReference type="Pfam" id="PF00440">
    <property type="entry name" value="TetR_N"/>
    <property type="match status" value="1"/>
</dbReference>
<dbReference type="PROSITE" id="PS01081">
    <property type="entry name" value="HTH_TETR_1"/>
    <property type="match status" value="1"/>
</dbReference>
<dbReference type="PROSITE" id="PS50977">
    <property type="entry name" value="HTH_TETR_2"/>
    <property type="match status" value="1"/>
</dbReference>
<evidence type="ECO:0000259" key="3">
    <source>
        <dbReference type="PROSITE" id="PS50977"/>
    </source>
</evidence>
<dbReference type="AlphaFoldDB" id="A0A371P7E8"/>
<keyword evidence="1 2" id="KW-0238">DNA-binding</keyword>
<dbReference type="InterPro" id="IPR023772">
    <property type="entry name" value="DNA-bd_HTH_TetR-type_CS"/>
</dbReference>
<feature type="DNA-binding region" description="H-T-H motif" evidence="2">
    <location>
        <begin position="70"/>
        <end position="89"/>
    </location>
</feature>
<dbReference type="GO" id="GO:0003700">
    <property type="term" value="F:DNA-binding transcription factor activity"/>
    <property type="evidence" value="ECO:0007669"/>
    <property type="project" value="TreeGrafter"/>
</dbReference>
<dbReference type="InterPro" id="IPR009057">
    <property type="entry name" value="Homeodomain-like_sf"/>
</dbReference>
<dbReference type="SUPFAM" id="SSF46689">
    <property type="entry name" value="Homeodomain-like"/>
    <property type="match status" value="1"/>
</dbReference>
<dbReference type="InterPro" id="IPR001647">
    <property type="entry name" value="HTH_TetR"/>
</dbReference>
<evidence type="ECO:0000313" key="4">
    <source>
        <dbReference type="EMBL" id="REK71815.1"/>
    </source>
</evidence>
<keyword evidence="5" id="KW-1185">Reference proteome</keyword>
<evidence type="ECO:0000256" key="2">
    <source>
        <dbReference type="PROSITE-ProRule" id="PRU00335"/>
    </source>
</evidence>
<proteinExistence type="predicted"/>
<comment type="caution">
    <text evidence="4">The sequence shown here is derived from an EMBL/GenBank/DDBJ whole genome shotgun (WGS) entry which is preliminary data.</text>
</comment>
<protein>
    <submittedName>
        <fullName evidence="4">TetR/AcrR family transcriptional regulator</fullName>
    </submittedName>
</protein>
<dbReference type="EMBL" id="QUBQ01000004">
    <property type="protein sequence ID" value="REK71815.1"/>
    <property type="molecule type" value="Genomic_DNA"/>
</dbReference>
<dbReference type="InterPro" id="IPR036271">
    <property type="entry name" value="Tet_transcr_reg_TetR-rel_C_sf"/>
</dbReference>
<evidence type="ECO:0000313" key="5">
    <source>
        <dbReference type="Proteomes" id="UP000261905"/>
    </source>
</evidence>
<dbReference type="SUPFAM" id="SSF48498">
    <property type="entry name" value="Tetracyclin repressor-like, C-terminal domain"/>
    <property type="match status" value="1"/>
</dbReference>
<accession>A0A371P7E8</accession>
<feature type="domain" description="HTH tetR-type" evidence="3">
    <location>
        <begin position="47"/>
        <end position="107"/>
    </location>
</feature>
<sequence length="243" mass="27811">MKNIIALTTMVNSVLCPLCLPAAQGDGVLFANRRHIHLFTKFLSIEEEKRERVINAALKEFAIKGYTAASTNEIAKEASISKGLVFHYFKSKKDLYFFLYDHTLEVVNTELREAVDLLETDVFVRMQQVARLNLAVYSKYPSMMDYLKSVYLEDAEEVKTDLLERIQGLSTGEYGHLFSGIDMTKFKDGVSPEQAINVILWTVEGLGEQYKGRSRLTGGVLDMDAIMDEFDRYMEMFKTTFYK</sequence>